<evidence type="ECO:0000313" key="3">
    <source>
        <dbReference type="EMBL" id="KAK6760066.1"/>
    </source>
</evidence>
<dbReference type="Gene3D" id="2.20.100.10">
    <property type="entry name" value="Thrombospondin type-1 (TSP1) repeat"/>
    <property type="match status" value="1"/>
</dbReference>
<keyword evidence="2" id="KW-0732">Signal</keyword>
<proteinExistence type="predicted"/>
<feature type="chain" id="PRO_5047246368" description="Thrombospondin type 1 domain protein" evidence="2">
    <location>
        <begin position="17"/>
        <end position="608"/>
    </location>
</feature>
<keyword evidence="4" id="KW-1185">Reference proteome</keyword>
<dbReference type="SUPFAM" id="SSF82895">
    <property type="entry name" value="TSP-1 type 1 repeat"/>
    <property type="match status" value="1"/>
</dbReference>
<feature type="region of interest" description="Disordered" evidence="1">
    <location>
        <begin position="448"/>
        <end position="478"/>
    </location>
</feature>
<feature type="compositionally biased region" description="Low complexity" evidence="1">
    <location>
        <begin position="459"/>
        <end position="478"/>
    </location>
</feature>
<protein>
    <recommendedName>
        <fullName evidence="5">Thrombospondin type 1 domain protein</fullName>
    </recommendedName>
</protein>
<evidence type="ECO:0000313" key="4">
    <source>
        <dbReference type="Proteomes" id="UP001303046"/>
    </source>
</evidence>
<name>A0ABR1EDM3_NECAM</name>
<gene>
    <name evidence="3" type="primary">Necator_chrX.g21706</name>
    <name evidence="3" type="ORF">RB195_021545</name>
</gene>
<evidence type="ECO:0000256" key="2">
    <source>
        <dbReference type="SAM" id="SignalP"/>
    </source>
</evidence>
<feature type="compositionally biased region" description="Polar residues" evidence="1">
    <location>
        <begin position="299"/>
        <end position="325"/>
    </location>
</feature>
<comment type="caution">
    <text evidence="3">The sequence shown here is derived from an EMBL/GenBank/DDBJ whole genome shotgun (WGS) entry which is preliminary data.</text>
</comment>
<reference evidence="3 4" key="1">
    <citation type="submission" date="2023-08" db="EMBL/GenBank/DDBJ databases">
        <title>A Necator americanus chromosomal reference genome.</title>
        <authorList>
            <person name="Ilik V."/>
            <person name="Petrzelkova K.J."/>
            <person name="Pardy F."/>
            <person name="Fuh T."/>
            <person name="Niatou-Singa F.S."/>
            <person name="Gouil Q."/>
            <person name="Baker L."/>
            <person name="Ritchie M.E."/>
            <person name="Jex A.R."/>
            <person name="Gazzola D."/>
            <person name="Li H."/>
            <person name="Toshio Fujiwara R."/>
            <person name="Zhan B."/>
            <person name="Aroian R.V."/>
            <person name="Pafco B."/>
            <person name="Schwarz E.M."/>
        </authorList>
    </citation>
    <scope>NUCLEOTIDE SEQUENCE [LARGE SCALE GENOMIC DNA]</scope>
    <source>
        <strain evidence="3 4">Aroian</strain>
        <tissue evidence="3">Whole animal</tissue>
    </source>
</reference>
<dbReference type="EMBL" id="JAVFWL010000006">
    <property type="protein sequence ID" value="KAK6760066.1"/>
    <property type="molecule type" value="Genomic_DNA"/>
</dbReference>
<feature type="compositionally biased region" description="Low complexity" evidence="1">
    <location>
        <begin position="339"/>
        <end position="359"/>
    </location>
</feature>
<sequence length="608" mass="68449">MIRIYLLTLYVTIVLGSECELSEWTEWSTCYGTCYYGQAVRNRDVIRPSLPDSFGAPTRRCPHLYETSSCTPDLCEGASEIVDLPSESGRQKAPVKVVIEKQLLDKGGLENEVVHVPRKMNGGGIELRDLPRFPSEKRRSHGQRTRTVEQLAVELEADHRPSFKGEIIAEGRMLTRQNMSRKAANNNSGVFLDTLTVDLPKHLKPAKEKKILVAKQSTFSEDDEKYTAGQSQISDVLRELETATDFKTPLDDEHIRKVLRRNRKLMKALVEAYKLRTTTSTTTIATSSLPDEEDELNLYPSTTDESQDLSTATEPTANSTSTDDPNLQEDETTTSNFNTELPSTTEESSSSSEFLSATSDESEESSTPDNVSYIYDNPLDGDVRVPTRTTAESDFSDQGFTENTKPTEATVQHSESAVTEEIDGKSFTDLLTSQDFDESSDALASNSFAENEDLEAYETTPSTTSVMTTEATTTTTTTPPYWPRKGYVPNTRKHASEITSKLYMTQEIVQALSDDPIRRSPILRLDCLENRRCCKITRTECSDGTIPKYVKRYYRPRMSEACVPYHYPRCSQSEEMEEQPIQYEQNCQDLCFRGPEKRISPLLMLSEN</sequence>
<dbReference type="InterPro" id="IPR036383">
    <property type="entry name" value="TSP1_rpt_sf"/>
</dbReference>
<evidence type="ECO:0008006" key="5">
    <source>
        <dbReference type="Google" id="ProtNLM"/>
    </source>
</evidence>
<feature type="region of interest" description="Disordered" evidence="1">
    <location>
        <begin position="284"/>
        <end position="382"/>
    </location>
</feature>
<evidence type="ECO:0000256" key="1">
    <source>
        <dbReference type="SAM" id="MobiDB-lite"/>
    </source>
</evidence>
<dbReference type="PROSITE" id="PS50092">
    <property type="entry name" value="TSP1"/>
    <property type="match status" value="1"/>
</dbReference>
<dbReference type="Proteomes" id="UP001303046">
    <property type="component" value="Unassembled WGS sequence"/>
</dbReference>
<accession>A0ABR1EDM3</accession>
<dbReference type="InterPro" id="IPR000884">
    <property type="entry name" value="TSP1_rpt"/>
</dbReference>
<organism evidence="3 4">
    <name type="scientific">Necator americanus</name>
    <name type="common">Human hookworm</name>
    <dbReference type="NCBI Taxonomy" id="51031"/>
    <lineage>
        <taxon>Eukaryota</taxon>
        <taxon>Metazoa</taxon>
        <taxon>Ecdysozoa</taxon>
        <taxon>Nematoda</taxon>
        <taxon>Chromadorea</taxon>
        <taxon>Rhabditida</taxon>
        <taxon>Rhabditina</taxon>
        <taxon>Rhabditomorpha</taxon>
        <taxon>Strongyloidea</taxon>
        <taxon>Ancylostomatidae</taxon>
        <taxon>Bunostominae</taxon>
        <taxon>Necator</taxon>
    </lineage>
</organism>
<feature type="signal peptide" evidence="2">
    <location>
        <begin position="1"/>
        <end position="16"/>
    </location>
</feature>